<evidence type="ECO:0000313" key="4">
    <source>
        <dbReference type="EMBL" id="ORC59448.1"/>
    </source>
</evidence>
<dbReference type="InterPro" id="IPR042208">
    <property type="entry name" value="D-ser_dehydrat-like_sf"/>
</dbReference>
<evidence type="ECO:0000256" key="2">
    <source>
        <dbReference type="ARBA" id="ARBA00023239"/>
    </source>
</evidence>
<accession>A0A1X0N8Q0</accession>
<dbReference type="STRING" id="1958950.BZK31_10580"/>
<protein>
    <submittedName>
        <fullName evidence="4">Alanine racemase</fullName>
    </submittedName>
</protein>
<dbReference type="GO" id="GO:0008721">
    <property type="term" value="F:D-serine ammonia-lyase activity"/>
    <property type="evidence" value="ECO:0007669"/>
    <property type="project" value="TreeGrafter"/>
</dbReference>
<dbReference type="GO" id="GO:0036088">
    <property type="term" value="P:D-serine catabolic process"/>
    <property type="evidence" value="ECO:0007669"/>
    <property type="project" value="TreeGrafter"/>
</dbReference>
<comment type="similarity">
    <text evidence="1">Belongs to the DSD1 family.</text>
</comment>
<proteinExistence type="inferred from homology"/>
<dbReference type="SMART" id="SM01119">
    <property type="entry name" value="D-ser_dehydrat"/>
    <property type="match status" value="1"/>
</dbReference>
<feature type="domain" description="D-serine dehydratase-like" evidence="3">
    <location>
        <begin position="261"/>
        <end position="369"/>
    </location>
</feature>
<sequence>MSASLIPTALSSLDTPVALIDVPRMQGNIQRMQHRMNRLGVRLRPHVKTSKSLPVIQAQLAAGASGVTVSTLKEAGHCFANGIDDVFYAVAMAPGKLKQALALRRKGCRLSILTDSLAAAQSIVAFGQQHDERFEVWIEIDCDGHRSGLATRDAVLVEVARVLIEGGMQLRGVMTHAGSSYDLDTPQALQAIAEQERRLCVEAAERIRNAGLPCPEVSIGSTPTALSVQSLKGVTEVRAGVYVFFDLVMHNIGVCAADELALSVLTTVIGHQQDKGWIIVDAGWMAMSRDRGTQRQRKDFGYGQVCTETGDWIDGARVTGANQEHGIITLADEDTHDITARFPIGSRLRILPNHACATGAQFPDYHALDAEGQVHIWSRLHGW</sequence>
<dbReference type="OrthoDB" id="9772497at2"/>
<dbReference type="EMBL" id="MUIO01000033">
    <property type="protein sequence ID" value="ORC59448.1"/>
    <property type="molecule type" value="Genomic_DNA"/>
</dbReference>
<dbReference type="AlphaFoldDB" id="A0A1X0N8Q0"/>
<name>A0A1X0N8Q0_9PSED</name>
<dbReference type="Proteomes" id="UP000192815">
    <property type="component" value="Unassembled WGS sequence"/>
</dbReference>
<dbReference type="InterPro" id="IPR029066">
    <property type="entry name" value="PLP-binding_barrel"/>
</dbReference>
<dbReference type="InterPro" id="IPR001608">
    <property type="entry name" value="Ala_racemase_N"/>
</dbReference>
<dbReference type="InterPro" id="IPR026956">
    <property type="entry name" value="D-ser_dehydrat-like_dom"/>
</dbReference>
<dbReference type="Gene3D" id="3.20.20.10">
    <property type="entry name" value="Alanine racemase"/>
    <property type="match status" value="1"/>
</dbReference>
<evidence type="ECO:0000259" key="3">
    <source>
        <dbReference type="SMART" id="SM01119"/>
    </source>
</evidence>
<keyword evidence="5" id="KW-1185">Reference proteome</keyword>
<evidence type="ECO:0000313" key="5">
    <source>
        <dbReference type="Proteomes" id="UP000192815"/>
    </source>
</evidence>
<dbReference type="Pfam" id="PF01168">
    <property type="entry name" value="Ala_racemase_N"/>
    <property type="match status" value="1"/>
</dbReference>
<keyword evidence="2" id="KW-0456">Lyase</keyword>
<reference evidence="5" key="1">
    <citation type="submission" date="2017-02" db="EMBL/GenBank/DDBJ databases">
        <title>Pseudomonas floridae sp. nov., a novel pathogenic bacterial species isolated from tomato.</title>
        <authorList>
            <person name="Timilsina S."/>
            <person name="Vallad G.E."/>
            <person name="Jones J.B."/>
        </authorList>
    </citation>
    <scope>NUCLEOTIDE SEQUENCE [LARGE SCALE GENOMIC DNA]</scope>
    <source>
        <strain evidence="5">GEV388</strain>
    </source>
</reference>
<organism evidence="4 5">
    <name type="scientific">Pseudomonas floridensis</name>
    <dbReference type="NCBI Taxonomy" id="1958950"/>
    <lineage>
        <taxon>Bacteria</taxon>
        <taxon>Pseudomonadati</taxon>
        <taxon>Pseudomonadota</taxon>
        <taxon>Gammaproteobacteria</taxon>
        <taxon>Pseudomonadales</taxon>
        <taxon>Pseudomonadaceae</taxon>
        <taxon>Pseudomonas</taxon>
    </lineage>
</organism>
<dbReference type="Pfam" id="PF14031">
    <property type="entry name" value="D-ser_dehydrat"/>
    <property type="match status" value="1"/>
</dbReference>
<dbReference type="Gene3D" id="2.40.37.20">
    <property type="entry name" value="D-serine dehydratase-like domain"/>
    <property type="match status" value="1"/>
</dbReference>
<dbReference type="PANTHER" id="PTHR28004:SF2">
    <property type="entry name" value="D-SERINE DEHYDRATASE"/>
    <property type="match status" value="1"/>
</dbReference>
<dbReference type="SUPFAM" id="SSF51419">
    <property type="entry name" value="PLP-binding barrel"/>
    <property type="match status" value="1"/>
</dbReference>
<gene>
    <name evidence="4" type="ORF">BZK31_10580</name>
</gene>
<dbReference type="InterPro" id="IPR051466">
    <property type="entry name" value="D-amino_acid_metab_enzyme"/>
</dbReference>
<evidence type="ECO:0000256" key="1">
    <source>
        <dbReference type="ARBA" id="ARBA00005323"/>
    </source>
</evidence>
<dbReference type="PANTHER" id="PTHR28004">
    <property type="entry name" value="ZGC:162816-RELATED"/>
    <property type="match status" value="1"/>
</dbReference>
<comment type="caution">
    <text evidence="4">The sequence shown here is derived from an EMBL/GenBank/DDBJ whole genome shotgun (WGS) entry which is preliminary data.</text>
</comment>
<dbReference type="CDD" id="cd06812">
    <property type="entry name" value="PLPDE_III_DSD_D-TA_like_1"/>
    <property type="match status" value="1"/>
</dbReference>